<keyword evidence="7 10" id="KW-0460">Magnesium</keyword>
<keyword evidence="3 7" id="KW-0328">Glycosyltransferase</keyword>
<dbReference type="InterPro" id="IPR035584">
    <property type="entry name" value="PurF_N"/>
</dbReference>
<dbReference type="CDD" id="cd00715">
    <property type="entry name" value="GPATase_N"/>
    <property type="match status" value="1"/>
</dbReference>
<dbReference type="NCBIfam" id="TIGR01134">
    <property type="entry name" value="purF"/>
    <property type="match status" value="1"/>
</dbReference>
<dbReference type="Pfam" id="PF13537">
    <property type="entry name" value="GATase_7"/>
    <property type="match status" value="1"/>
</dbReference>
<accession>A0A1Q6DXX2</accession>
<dbReference type="Proteomes" id="UP000185744">
    <property type="component" value="Unassembled WGS sequence"/>
</dbReference>
<comment type="pathway">
    <text evidence="1 7 8">Purine metabolism; IMP biosynthesis via de novo pathway; N(1)-(5-phospho-D-ribosyl)glycinamide from 5-phospho-alpha-D-ribose 1-diphosphate: step 1/2.</text>
</comment>
<dbReference type="UniPathway" id="UPA00074">
    <property type="reaction ID" value="UER00124"/>
</dbReference>
<dbReference type="InterPro" id="IPR000836">
    <property type="entry name" value="PRTase_dom"/>
</dbReference>
<dbReference type="CDD" id="cd06223">
    <property type="entry name" value="PRTases_typeI"/>
    <property type="match status" value="1"/>
</dbReference>
<feature type="binding site" evidence="7 11">
    <location>
        <position position="438"/>
    </location>
    <ligand>
        <name>[4Fe-4S] cluster</name>
        <dbReference type="ChEBI" id="CHEBI:49883"/>
    </ligand>
</feature>
<feature type="active site" description="Nucleophile" evidence="7 9">
    <location>
        <position position="5"/>
    </location>
</feature>
<dbReference type="HAMAP" id="MF_01931">
    <property type="entry name" value="PurF"/>
    <property type="match status" value="1"/>
</dbReference>
<dbReference type="GO" id="GO:0009113">
    <property type="term" value="P:purine nucleobase biosynthetic process"/>
    <property type="evidence" value="ECO:0007669"/>
    <property type="project" value="UniProtKB-UniRule"/>
</dbReference>
<evidence type="ECO:0000259" key="12">
    <source>
        <dbReference type="PROSITE" id="PS51278"/>
    </source>
</evidence>
<name>A0A1Q6DXX2_METT1</name>
<feature type="binding site" evidence="7 11">
    <location>
        <position position="240"/>
    </location>
    <ligand>
        <name>[4Fe-4S] cluster</name>
        <dbReference type="ChEBI" id="CHEBI:49883"/>
    </ligand>
</feature>
<comment type="catalytic activity">
    <reaction evidence="7 8">
        <text>5-phospho-beta-D-ribosylamine + L-glutamate + diphosphate = 5-phospho-alpha-D-ribose 1-diphosphate + L-glutamine + H2O</text>
        <dbReference type="Rhea" id="RHEA:14905"/>
        <dbReference type="ChEBI" id="CHEBI:15377"/>
        <dbReference type="ChEBI" id="CHEBI:29985"/>
        <dbReference type="ChEBI" id="CHEBI:33019"/>
        <dbReference type="ChEBI" id="CHEBI:58017"/>
        <dbReference type="ChEBI" id="CHEBI:58359"/>
        <dbReference type="ChEBI" id="CHEBI:58681"/>
        <dbReference type="EC" id="2.4.2.14"/>
    </reaction>
</comment>
<organism evidence="13 14">
    <name type="scientific">Methanohalarchaeum thermophilum</name>
    <dbReference type="NCBI Taxonomy" id="1903181"/>
    <lineage>
        <taxon>Archaea</taxon>
        <taxon>Methanobacteriati</taxon>
        <taxon>Methanobacteriota</taxon>
        <taxon>Methanonatronarchaeia</taxon>
        <taxon>Methanonatronarchaeales</taxon>
        <taxon>Methanonatronarchaeaceae</taxon>
        <taxon>Candidatus Methanohalarchaeum</taxon>
    </lineage>
</organism>
<dbReference type="EC" id="2.4.2.14" evidence="7"/>
<protein>
    <recommendedName>
        <fullName evidence="7">Amidophosphoribosyltransferase</fullName>
        <shortName evidence="7">ATase</shortName>
        <ecNumber evidence="7">2.4.2.14</ecNumber>
    </recommendedName>
    <alternativeName>
        <fullName evidence="7">Glutamine phosphoribosylpyrophosphate amidotransferase</fullName>
        <shortName evidence="7">GPATase</shortName>
    </alternativeName>
</protein>
<comment type="function">
    <text evidence="7">Catalyzes the formation of phosphoribosylamine from phosphoribosylpyrophosphate (PRPP) and glutamine.</text>
</comment>
<dbReference type="GO" id="GO:0006189">
    <property type="term" value="P:'de novo' IMP biosynthetic process"/>
    <property type="evidence" value="ECO:0007669"/>
    <property type="project" value="UniProtKB-UniRule"/>
</dbReference>
<feature type="binding site" evidence="7 11">
    <location>
        <position position="441"/>
    </location>
    <ligand>
        <name>[4Fe-4S] cluster</name>
        <dbReference type="ChEBI" id="CHEBI:49883"/>
    </ligand>
</feature>
<keyword evidence="7 11" id="KW-0408">Iron</keyword>
<evidence type="ECO:0000313" key="14">
    <source>
        <dbReference type="Proteomes" id="UP000185744"/>
    </source>
</evidence>
<evidence type="ECO:0000256" key="10">
    <source>
        <dbReference type="PIRSR" id="PIRSR000485-2"/>
    </source>
</evidence>
<dbReference type="SUPFAM" id="SSF56235">
    <property type="entry name" value="N-terminal nucleophile aminohydrolases (Ntn hydrolases)"/>
    <property type="match status" value="1"/>
</dbReference>
<evidence type="ECO:0000256" key="5">
    <source>
        <dbReference type="ARBA" id="ARBA00022755"/>
    </source>
</evidence>
<evidence type="ECO:0000313" key="13">
    <source>
        <dbReference type="EMBL" id="OKY79191.1"/>
    </source>
</evidence>
<dbReference type="InterPro" id="IPR005854">
    <property type="entry name" value="PurF"/>
</dbReference>
<dbReference type="PANTHER" id="PTHR11907">
    <property type="entry name" value="AMIDOPHOSPHORIBOSYLTRANSFERASE"/>
    <property type="match status" value="1"/>
</dbReference>
<reference evidence="13" key="1">
    <citation type="submission" date="2016-12" db="EMBL/GenBank/DDBJ databases">
        <title>Discovery of methanogenic haloarchaea.</title>
        <authorList>
            <person name="Sorokin D.Y."/>
            <person name="Makarova K.S."/>
            <person name="Abbas B."/>
            <person name="Ferrer M."/>
            <person name="Golyshin P.N."/>
        </authorList>
    </citation>
    <scope>NUCLEOTIDE SEQUENCE [LARGE SCALE GENOMIC DNA]</scope>
    <source>
        <strain evidence="13">HMET1</strain>
    </source>
</reference>
<comment type="cofactor">
    <cofactor evidence="7 11">
        <name>[4Fe-4S] cluster</name>
        <dbReference type="ChEBI" id="CHEBI:49883"/>
    </cofactor>
    <text evidence="7 11">Binds 1 [4Fe-4S] cluster per subunit.</text>
</comment>
<feature type="binding site" evidence="7 10">
    <location>
        <position position="288"/>
    </location>
    <ligand>
        <name>Mg(2+)</name>
        <dbReference type="ChEBI" id="CHEBI:18420"/>
    </ligand>
</feature>
<dbReference type="Gene3D" id="3.40.50.2020">
    <property type="match status" value="1"/>
</dbReference>
<dbReference type="GO" id="GO:0000287">
    <property type="term" value="F:magnesium ion binding"/>
    <property type="evidence" value="ECO:0007669"/>
    <property type="project" value="UniProtKB-UniRule"/>
</dbReference>
<evidence type="ECO:0000256" key="8">
    <source>
        <dbReference type="PIRNR" id="PIRNR000485"/>
    </source>
</evidence>
<evidence type="ECO:0000256" key="7">
    <source>
        <dbReference type="HAMAP-Rule" id="MF_01931"/>
    </source>
</evidence>
<keyword evidence="14" id="KW-1185">Reference proteome</keyword>
<dbReference type="GO" id="GO:0004044">
    <property type="term" value="F:amidophosphoribosyltransferase activity"/>
    <property type="evidence" value="ECO:0007669"/>
    <property type="project" value="UniProtKB-UniRule"/>
</dbReference>
<evidence type="ECO:0000256" key="11">
    <source>
        <dbReference type="PIRSR" id="PIRSR000485-3"/>
    </source>
</evidence>
<keyword evidence="7 11" id="KW-0411">Iron-sulfur</keyword>
<evidence type="ECO:0000256" key="1">
    <source>
        <dbReference type="ARBA" id="ARBA00005209"/>
    </source>
</evidence>
<proteinExistence type="inferred from homology"/>
<feature type="binding site" evidence="7 11">
    <location>
        <position position="387"/>
    </location>
    <ligand>
        <name>[4Fe-4S] cluster</name>
        <dbReference type="ChEBI" id="CHEBI:49883"/>
    </ligand>
</feature>
<dbReference type="InterPro" id="IPR029055">
    <property type="entry name" value="Ntn_hydrolases_N"/>
</dbReference>
<dbReference type="PIRSF" id="PIRSF000485">
    <property type="entry name" value="Amd_phspho_trans"/>
    <property type="match status" value="1"/>
</dbReference>
<comment type="cofactor">
    <cofactor evidence="7 10">
        <name>Mg(2+)</name>
        <dbReference type="ChEBI" id="CHEBI:18420"/>
    </cofactor>
    <text evidence="7 10">Binds 1 Mg(2+) ion per subunit.</text>
</comment>
<evidence type="ECO:0000256" key="6">
    <source>
        <dbReference type="ARBA" id="ARBA00022962"/>
    </source>
</evidence>
<dbReference type="InterPro" id="IPR029057">
    <property type="entry name" value="PRTase-like"/>
</dbReference>
<dbReference type="Gene3D" id="3.60.20.10">
    <property type="entry name" value="Glutamine Phosphoribosylpyrophosphate, subunit 1, domain 1"/>
    <property type="match status" value="1"/>
</dbReference>
<evidence type="ECO:0000256" key="4">
    <source>
        <dbReference type="ARBA" id="ARBA00022679"/>
    </source>
</evidence>
<dbReference type="PROSITE" id="PS51278">
    <property type="entry name" value="GATASE_TYPE_2"/>
    <property type="match status" value="1"/>
</dbReference>
<gene>
    <name evidence="7" type="primary">purF</name>
    <name evidence="13" type="ORF">BTN85_1699</name>
</gene>
<dbReference type="GO" id="GO:0051539">
    <property type="term" value="F:4 iron, 4 sulfur cluster binding"/>
    <property type="evidence" value="ECO:0007669"/>
    <property type="project" value="UniProtKB-KW"/>
</dbReference>
<evidence type="ECO:0000256" key="2">
    <source>
        <dbReference type="ARBA" id="ARBA00010138"/>
    </source>
</evidence>
<evidence type="ECO:0000256" key="3">
    <source>
        <dbReference type="ARBA" id="ARBA00022676"/>
    </source>
</evidence>
<dbReference type="SUPFAM" id="SSF53271">
    <property type="entry name" value="PRTase-like"/>
    <property type="match status" value="1"/>
</dbReference>
<dbReference type="InParanoid" id="A0A1Q6DXX2"/>
<comment type="similarity">
    <text evidence="2 7 8">In the C-terminal section; belongs to the purine/pyrimidine phosphoribosyltransferase family.</text>
</comment>
<keyword evidence="7" id="KW-0004">4Fe-4S</keyword>
<evidence type="ECO:0000256" key="9">
    <source>
        <dbReference type="PIRSR" id="PIRSR000485-1"/>
    </source>
</evidence>
<keyword evidence="5 7" id="KW-0658">Purine biosynthesis</keyword>
<feature type="binding site" evidence="7 10">
    <location>
        <position position="350"/>
    </location>
    <ligand>
        <name>Mg(2+)</name>
        <dbReference type="ChEBI" id="CHEBI:18420"/>
    </ligand>
</feature>
<dbReference type="EMBL" id="MSDW01000001">
    <property type="protein sequence ID" value="OKY79191.1"/>
    <property type="molecule type" value="Genomic_DNA"/>
</dbReference>
<dbReference type="FunCoup" id="A0A1Q6DXX2">
    <property type="interactions" value="104"/>
</dbReference>
<keyword evidence="4 7" id="KW-0808">Transferase</keyword>
<feature type="domain" description="Glutamine amidotransferase type-2" evidence="12">
    <location>
        <begin position="5"/>
        <end position="225"/>
    </location>
</feature>
<sequence>MQEECGIVGISSSDTLPFDLYYSLYALQHRGQESAGISTYHEGEMELKREMGLVAEAFGEKDLNQLQGNSGIGHVRYSTSGKSRIENSQPLLVSSSEGELSIGHNGHIVNSNKIRKELEEEGHVFTTGNDSEIIAHLLSKNYTKYKDIVKAIKKSMDELRGSYSLILLWEGKIIGVRDPYGIKPLCYGKTSNGYMVTSESVALDTIGAKLIDDVAPGQIVIADEDNLNKYTYRKEGTAHCFFEHVYFARPDSKIDGKLNYDCRFNIGKKLGENYPVEEADLVSPVPDSGITFAIGYSEATGITYKESLMKNRYVGRTFIMPGQEMRETAVRLKMNPVESNVKGKKIVLIDDSIVRGTTSTQIIKQLKKKGAKEVHLRIGAPPIRFPCHLGIDMATEEELIANNNEIKDIEKQIGADSLNYIGIDELIEALNIKKQKLCLGCLTGEYPV</sequence>
<keyword evidence="6 7" id="KW-0315">Glutamine amidotransferase</keyword>
<dbReference type="STRING" id="1903181.BTN85_1699"/>
<keyword evidence="7 10" id="KW-0479">Metal-binding</keyword>
<dbReference type="AlphaFoldDB" id="A0A1Q6DXX2"/>
<comment type="caution">
    <text evidence="13">The sequence shown here is derived from an EMBL/GenBank/DDBJ whole genome shotgun (WGS) entry which is preliminary data.</text>
</comment>
<feature type="binding site" evidence="7 10">
    <location>
        <position position="351"/>
    </location>
    <ligand>
        <name>Mg(2+)</name>
        <dbReference type="ChEBI" id="CHEBI:18420"/>
    </ligand>
</feature>
<dbReference type="InterPro" id="IPR017932">
    <property type="entry name" value="GATase_2_dom"/>
</dbReference>